<dbReference type="EMBL" id="CP073708">
    <property type="protein sequence ID" value="QUO42960.1"/>
    <property type="molecule type" value="Genomic_DNA"/>
</dbReference>
<keyword evidence="4" id="KW-1185">Reference proteome</keyword>
<dbReference type="Proteomes" id="UP000677234">
    <property type="component" value="Chromosome"/>
</dbReference>
<dbReference type="AlphaFoldDB" id="A0A7T5ENM4"/>
<dbReference type="KEGG" id="bcop:JD108_08730"/>
<evidence type="ECO:0000313" key="4">
    <source>
        <dbReference type="Proteomes" id="UP000677234"/>
    </source>
</evidence>
<evidence type="ECO:0000313" key="1">
    <source>
        <dbReference type="EMBL" id="QQE75934.1"/>
    </source>
</evidence>
<organism evidence="1 3">
    <name type="scientific">Brevibacillus composti</name>
    <dbReference type="NCBI Taxonomy" id="2796470"/>
    <lineage>
        <taxon>Bacteria</taxon>
        <taxon>Bacillati</taxon>
        <taxon>Bacillota</taxon>
        <taxon>Bacilli</taxon>
        <taxon>Bacillales</taxon>
        <taxon>Paenibacillaceae</taxon>
        <taxon>Brevibacillus</taxon>
    </lineage>
</organism>
<evidence type="ECO:0000313" key="3">
    <source>
        <dbReference type="Proteomes" id="UP000595847"/>
    </source>
</evidence>
<reference evidence="1 3" key="1">
    <citation type="submission" date="2020-12" db="EMBL/GenBank/DDBJ databases">
        <title>strain FJAT-54423T represents a novel species of the genus Brevibacillus.</title>
        <authorList>
            <person name="Tang R."/>
        </authorList>
    </citation>
    <scope>NUCLEOTIDE SEQUENCE [LARGE SCALE GENOMIC DNA]</scope>
    <source>
        <strain evidence="1 3">FJAT-54423</strain>
    </source>
</reference>
<proteinExistence type="predicted"/>
<dbReference type="EMBL" id="CP066308">
    <property type="protein sequence ID" value="QQE75934.1"/>
    <property type="molecule type" value="Genomic_DNA"/>
</dbReference>
<dbReference type="Proteomes" id="UP000595847">
    <property type="component" value="Chromosome"/>
</dbReference>
<gene>
    <name evidence="1" type="ORF">JD108_08730</name>
    <name evidence="2" type="ORF">KDJ56_08410</name>
</gene>
<protein>
    <submittedName>
        <fullName evidence="1">Spore coat associated protein CotJA</fullName>
    </submittedName>
</protein>
<dbReference type="InterPro" id="IPR020256">
    <property type="entry name" value="Spore_coat_CotJA"/>
</dbReference>
<accession>A0A7T5ENM4</accession>
<sequence>MDSQYRVYFPYVSPFDPCPPQRVKTYVVPPELFIQFQPPNLPQFSPREALFHGTLWPDLYSPYEGRGDRSGLGEGRRKK</sequence>
<name>A0A7T5ENM4_9BACL</name>
<dbReference type="RefSeq" id="WP_198829444.1">
    <property type="nucleotide sequence ID" value="NZ_CP066308.1"/>
</dbReference>
<reference evidence="2" key="2">
    <citation type="submission" date="2021-04" db="EMBL/GenBank/DDBJ databases">
        <title>Brevibacillus composti FJAT-54423, complete genome.</title>
        <authorList>
            <person name="Tang R."/>
        </authorList>
    </citation>
    <scope>NUCLEOTIDE SEQUENCE</scope>
    <source>
        <strain evidence="2">FJAT-54424</strain>
    </source>
</reference>
<evidence type="ECO:0000313" key="2">
    <source>
        <dbReference type="EMBL" id="QUO42960.1"/>
    </source>
</evidence>
<dbReference type="Pfam" id="PF11007">
    <property type="entry name" value="CotJA"/>
    <property type="match status" value="1"/>
</dbReference>